<keyword evidence="10" id="KW-0539">Nucleus</keyword>
<comment type="similarity">
    <text evidence="2">Belongs to the krueppel C2H2-type zinc-finger protein family.</text>
</comment>
<dbReference type="Pfam" id="PF00096">
    <property type="entry name" value="zf-C2H2"/>
    <property type="match status" value="3"/>
</dbReference>
<evidence type="ECO:0000259" key="12">
    <source>
        <dbReference type="PROSITE" id="PS50157"/>
    </source>
</evidence>
<evidence type="ECO:0000256" key="6">
    <source>
        <dbReference type="ARBA" id="ARBA00022833"/>
    </source>
</evidence>
<name>A0A553PG31_TIGCA</name>
<sequence>MDSTRSVRVLMPSTMSLSSTGHLKLIQGVGMGSVLLSEEGVEESLKLETIVIEKAQKESPIPVESQKDVFNWTQFAEKSDLIDTSLLVPTLVFGKQALLVRRSGSEGESVTIFNQKRATSSLPSDFNDSRYISLESHPLDLSATKSLDMPPHSGALGNMMNPLLGSNFLMPQIGLSPFSFLPPNLFLQSASTGIRTNSLLNPMPGRRAKEKTMLPCQICGKAFDRPSLLKRHMRTHTGEKPHICEVCNKGFSTSSSLNTHRRIHSGEKPHQCTICGKRFTASSNLYYHRMTHNKVL</sequence>
<feature type="domain" description="C2H2-type" evidence="12">
    <location>
        <begin position="242"/>
        <end position="269"/>
    </location>
</feature>
<evidence type="ECO:0000256" key="7">
    <source>
        <dbReference type="ARBA" id="ARBA00023015"/>
    </source>
</evidence>
<evidence type="ECO:0000256" key="1">
    <source>
        <dbReference type="ARBA" id="ARBA00004123"/>
    </source>
</evidence>
<dbReference type="EMBL" id="VCGU01000004">
    <property type="protein sequence ID" value="TRY76640.1"/>
    <property type="molecule type" value="Genomic_DNA"/>
</dbReference>
<organism evidence="13 14">
    <name type="scientific">Tigriopus californicus</name>
    <name type="common">Marine copepod</name>
    <dbReference type="NCBI Taxonomy" id="6832"/>
    <lineage>
        <taxon>Eukaryota</taxon>
        <taxon>Metazoa</taxon>
        <taxon>Ecdysozoa</taxon>
        <taxon>Arthropoda</taxon>
        <taxon>Crustacea</taxon>
        <taxon>Multicrustacea</taxon>
        <taxon>Hexanauplia</taxon>
        <taxon>Copepoda</taxon>
        <taxon>Harpacticoida</taxon>
        <taxon>Harpacticidae</taxon>
        <taxon>Tigriopus</taxon>
    </lineage>
</organism>
<dbReference type="AlphaFoldDB" id="A0A553PG31"/>
<comment type="subcellular location">
    <subcellularLocation>
        <location evidence="1">Nucleus</location>
    </subcellularLocation>
</comment>
<feature type="domain" description="C2H2-type" evidence="12">
    <location>
        <begin position="270"/>
        <end position="292"/>
    </location>
</feature>
<evidence type="ECO:0000256" key="11">
    <source>
        <dbReference type="PROSITE-ProRule" id="PRU00042"/>
    </source>
</evidence>
<dbReference type="STRING" id="6832.A0A553PG31"/>
<keyword evidence="9" id="KW-0804">Transcription</keyword>
<evidence type="ECO:0000256" key="5">
    <source>
        <dbReference type="ARBA" id="ARBA00022771"/>
    </source>
</evidence>
<comment type="caution">
    <text evidence="13">The sequence shown here is derived from an EMBL/GenBank/DDBJ whole genome shotgun (WGS) entry which is preliminary data.</text>
</comment>
<evidence type="ECO:0000313" key="13">
    <source>
        <dbReference type="EMBL" id="TRY76640.1"/>
    </source>
</evidence>
<keyword evidence="4" id="KW-0677">Repeat</keyword>
<reference evidence="13 14" key="1">
    <citation type="journal article" date="2018" name="Nat. Ecol. Evol.">
        <title>Genomic signatures of mitonuclear coevolution across populations of Tigriopus californicus.</title>
        <authorList>
            <person name="Barreto F.S."/>
            <person name="Watson E.T."/>
            <person name="Lima T.G."/>
            <person name="Willett C.S."/>
            <person name="Edmands S."/>
            <person name="Li W."/>
            <person name="Burton R.S."/>
        </authorList>
    </citation>
    <scope>NUCLEOTIDE SEQUENCE [LARGE SCALE GENOMIC DNA]</scope>
    <source>
        <strain evidence="13 14">San Diego</strain>
    </source>
</reference>
<dbReference type="GO" id="GO:0005634">
    <property type="term" value="C:nucleus"/>
    <property type="evidence" value="ECO:0007669"/>
    <property type="project" value="UniProtKB-SubCell"/>
</dbReference>
<evidence type="ECO:0000256" key="9">
    <source>
        <dbReference type="ARBA" id="ARBA00023163"/>
    </source>
</evidence>
<dbReference type="InterPro" id="IPR036236">
    <property type="entry name" value="Znf_C2H2_sf"/>
</dbReference>
<dbReference type="InterPro" id="IPR013087">
    <property type="entry name" value="Znf_C2H2_type"/>
</dbReference>
<dbReference type="FunFam" id="3.30.160.60:FF:000450">
    <property type="entry name" value="PR domain zinc finger protein 14"/>
    <property type="match status" value="1"/>
</dbReference>
<dbReference type="GO" id="GO:0008270">
    <property type="term" value="F:zinc ion binding"/>
    <property type="evidence" value="ECO:0007669"/>
    <property type="project" value="UniProtKB-KW"/>
</dbReference>
<evidence type="ECO:0000313" key="14">
    <source>
        <dbReference type="Proteomes" id="UP000318571"/>
    </source>
</evidence>
<evidence type="ECO:0000256" key="2">
    <source>
        <dbReference type="ARBA" id="ARBA00006991"/>
    </source>
</evidence>
<dbReference type="SMART" id="SM00355">
    <property type="entry name" value="ZnF_C2H2"/>
    <property type="match status" value="3"/>
</dbReference>
<evidence type="ECO:0000256" key="10">
    <source>
        <dbReference type="ARBA" id="ARBA00023242"/>
    </source>
</evidence>
<dbReference type="Proteomes" id="UP000318571">
    <property type="component" value="Chromosome 5"/>
</dbReference>
<protein>
    <recommendedName>
        <fullName evidence="12">C2H2-type domain-containing protein</fullName>
    </recommendedName>
</protein>
<dbReference type="PANTHER" id="PTHR16515:SF49">
    <property type="entry name" value="GASTRULA ZINC FINGER PROTEIN XLCGF49.1-LIKE-RELATED"/>
    <property type="match status" value="1"/>
</dbReference>
<feature type="domain" description="C2H2-type" evidence="12">
    <location>
        <begin position="214"/>
        <end position="241"/>
    </location>
</feature>
<dbReference type="PROSITE" id="PS00028">
    <property type="entry name" value="ZINC_FINGER_C2H2_1"/>
    <property type="match status" value="3"/>
</dbReference>
<keyword evidence="7" id="KW-0805">Transcription regulation</keyword>
<keyword evidence="5 11" id="KW-0863">Zinc-finger</keyword>
<dbReference type="FunFam" id="3.30.160.60:FF:000557">
    <property type="entry name" value="zinc finger and SCAN domain-containing protein 29"/>
    <property type="match status" value="1"/>
</dbReference>
<evidence type="ECO:0000256" key="4">
    <source>
        <dbReference type="ARBA" id="ARBA00022737"/>
    </source>
</evidence>
<accession>A0A553PG31</accession>
<keyword evidence="14" id="KW-1185">Reference proteome</keyword>
<dbReference type="PROSITE" id="PS50157">
    <property type="entry name" value="ZINC_FINGER_C2H2_2"/>
    <property type="match status" value="3"/>
</dbReference>
<dbReference type="Gene3D" id="3.30.160.60">
    <property type="entry name" value="Classic Zinc Finger"/>
    <property type="match status" value="3"/>
</dbReference>
<evidence type="ECO:0000256" key="3">
    <source>
        <dbReference type="ARBA" id="ARBA00022723"/>
    </source>
</evidence>
<gene>
    <name evidence="13" type="ORF">TCAL_08780</name>
</gene>
<keyword evidence="3" id="KW-0479">Metal-binding</keyword>
<dbReference type="PANTHER" id="PTHR16515">
    <property type="entry name" value="PR DOMAIN ZINC FINGER PROTEIN"/>
    <property type="match status" value="1"/>
</dbReference>
<dbReference type="InterPro" id="IPR050331">
    <property type="entry name" value="Zinc_finger"/>
</dbReference>
<keyword evidence="8" id="KW-0238">DNA-binding</keyword>
<dbReference type="SUPFAM" id="SSF57667">
    <property type="entry name" value="beta-beta-alpha zinc fingers"/>
    <property type="match status" value="2"/>
</dbReference>
<keyword evidence="6" id="KW-0862">Zinc</keyword>
<proteinExistence type="inferred from homology"/>
<evidence type="ECO:0000256" key="8">
    <source>
        <dbReference type="ARBA" id="ARBA00023125"/>
    </source>
</evidence>
<dbReference type="FunFam" id="3.30.160.60:FF:000193">
    <property type="entry name" value="Zinc finger protein 300"/>
    <property type="match status" value="1"/>
</dbReference>
<dbReference type="GO" id="GO:0010468">
    <property type="term" value="P:regulation of gene expression"/>
    <property type="evidence" value="ECO:0007669"/>
    <property type="project" value="TreeGrafter"/>
</dbReference>
<dbReference type="GO" id="GO:0003677">
    <property type="term" value="F:DNA binding"/>
    <property type="evidence" value="ECO:0007669"/>
    <property type="project" value="UniProtKB-KW"/>
</dbReference>
<dbReference type="OMA" id="TIFNQKR"/>